<dbReference type="Proteomes" id="UP000828390">
    <property type="component" value="Unassembled WGS sequence"/>
</dbReference>
<reference evidence="1" key="2">
    <citation type="submission" date="2020-11" db="EMBL/GenBank/DDBJ databases">
        <authorList>
            <person name="McCartney M.A."/>
            <person name="Auch B."/>
            <person name="Kono T."/>
            <person name="Mallez S."/>
            <person name="Becker A."/>
            <person name="Gohl D.M."/>
            <person name="Silverstein K.A.T."/>
            <person name="Koren S."/>
            <person name="Bechman K.B."/>
            <person name="Herman A."/>
            <person name="Abrahante J.E."/>
            <person name="Garbe J."/>
        </authorList>
    </citation>
    <scope>NUCLEOTIDE SEQUENCE</scope>
    <source>
        <strain evidence="1">Duluth1</strain>
        <tissue evidence="1">Whole animal</tissue>
    </source>
</reference>
<keyword evidence="2" id="KW-1185">Reference proteome</keyword>
<gene>
    <name evidence="1" type="ORF">DPMN_003930</name>
</gene>
<organism evidence="1 2">
    <name type="scientific">Dreissena polymorpha</name>
    <name type="common">Zebra mussel</name>
    <name type="synonym">Mytilus polymorpha</name>
    <dbReference type="NCBI Taxonomy" id="45954"/>
    <lineage>
        <taxon>Eukaryota</taxon>
        <taxon>Metazoa</taxon>
        <taxon>Spiralia</taxon>
        <taxon>Lophotrochozoa</taxon>
        <taxon>Mollusca</taxon>
        <taxon>Bivalvia</taxon>
        <taxon>Autobranchia</taxon>
        <taxon>Heteroconchia</taxon>
        <taxon>Euheterodonta</taxon>
        <taxon>Imparidentia</taxon>
        <taxon>Neoheterodontei</taxon>
        <taxon>Myida</taxon>
        <taxon>Dreissenoidea</taxon>
        <taxon>Dreissenidae</taxon>
        <taxon>Dreissena</taxon>
    </lineage>
</organism>
<reference evidence="1" key="1">
    <citation type="journal article" date="2019" name="bioRxiv">
        <title>The Genome of the Zebra Mussel, Dreissena polymorpha: A Resource for Invasive Species Research.</title>
        <authorList>
            <person name="McCartney M.A."/>
            <person name="Auch B."/>
            <person name="Kono T."/>
            <person name="Mallez S."/>
            <person name="Zhang Y."/>
            <person name="Obille A."/>
            <person name="Becker A."/>
            <person name="Abrahante J.E."/>
            <person name="Garbe J."/>
            <person name="Badalamenti J.P."/>
            <person name="Herman A."/>
            <person name="Mangelson H."/>
            <person name="Liachko I."/>
            <person name="Sullivan S."/>
            <person name="Sone E.D."/>
            <person name="Koren S."/>
            <person name="Silverstein K.A.T."/>
            <person name="Beckman K.B."/>
            <person name="Gohl D.M."/>
        </authorList>
    </citation>
    <scope>NUCLEOTIDE SEQUENCE</scope>
    <source>
        <strain evidence="1">Duluth1</strain>
        <tissue evidence="1">Whole animal</tissue>
    </source>
</reference>
<name>A0A9D4RV83_DREPO</name>
<proteinExistence type="predicted"/>
<protein>
    <submittedName>
        <fullName evidence="1">Uncharacterized protein</fullName>
    </submittedName>
</protein>
<comment type="caution">
    <text evidence="1">The sequence shown here is derived from an EMBL/GenBank/DDBJ whole genome shotgun (WGS) entry which is preliminary data.</text>
</comment>
<evidence type="ECO:0000313" key="1">
    <source>
        <dbReference type="EMBL" id="KAH3880018.1"/>
    </source>
</evidence>
<sequence length="52" mass="5636">MTPSSARCDSVSKLGLATGPYQHQLGKGLKGEISGKDLHGVRFKRRVILDIL</sequence>
<evidence type="ECO:0000313" key="2">
    <source>
        <dbReference type="Proteomes" id="UP000828390"/>
    </source>
</evidence>
<dbReference type="EMBL" id="JAIWYP010000001">
    <property type="protein sequence ID" value="KAH3880018.1"/>
    <property type="molecule type" value="Genomic_DNA"/>
</dbReference>
<dbReference type="AlphaFoldDB" id="A0A9D4RV83"/>
<accession>A0A9D4RV83</accession>